<accession>A0A219B6A0</accession>
<name>A0A219B6A0_9SPHN</name>
<comment type="caution">
    <text evidence="2">The sequence shown here is derived from an EMBL/GenBank/DDBJ whole genome shotgun (WGS) entry which is preliminary data.</text>
</comment>
<evidence type="ECO:0000313" key="3">
    <source>
        <dbReference type="Proteomes" id="UP000198462"/>
    </source>
</evidence>
<protein>
    <submittedName>
        <fullName evidence="2">Uncharacterized protein</fullName>
    </submittedName>
</protein>
<reference evidence="3" key="1">
    <citation type="submission" date="2017-05" db="EMBL/GenBank/DDBJ databases">
        <authorList>
            <person name="Lin X."/>
        </authorList>
    </citation>
    <scope>NUCLEOTIDE SEQUENCE [LARGE SCALE GENOMIC DNA]</scope>
    <source>
        <strain evidence="3">JLT2012</strain>
    </source>
</reference>
<keyword evidence="3" id="KW-1185">Reference proteome</keyword>
<evidence type="ECO:0000313" key="2">
    <source>
        <dbReference type="EMBL" id="OWV33683.1"/>
    </source>
</evidence>
<proteinExistence type="predicted"/>
<organism evidence="2 3">
    <name type="scientific">Pacificimonas flava</name>
    <dbReference type="NCBI Taxonomy" id="1234595"/>
    <lineage>
        <taxon>Bacteria</taxon>
        <taxon>Pseudomonadati</taxon>
        <taxon>Pseudomonadota</taxon>
        <taxon>Alphaproteobacteria</taxon>
        <taxon>Sphingomonadales</taxon>
        <taxon>Sphingosinicellaceae</taxon>
        <taxon>Pacificimonas</taxon>
    </lineage>
</organism>
<feature type="region of interest" description="Disordered" evidence="1">
    <location>
        <begin position="142"/>
        <end position="174"/>
    </location>
</feature>
<sequence>MLGEPAPGANLVPILQASHRRRADRSFLAIVPVSFYQGPNDRVDVLMARKFPNRLLPGWAHYAGTAIDEGGIVLLYCPRCGHIFRVSLELMVHVRGRQFLLLNKRPLCRIAKCGGRGFYVAAPRPENRLVPVLQDLPDDWIMGPRPLDFEPGPPDPPPAPEPPPRWITARRSAK</sequence>
<dbReference type="EMBL" id="NFZT01000001">
    <property type="protein sequence ID" value="OWV33683.1"/>
    <property type="molecule type" value="Genomic_DNA"/>
</dbReference>
<gene>
    <name evidence="2" type="ORF">B5C34_09560</name>
</gene>
<dbReference type="Proteomes" id="UP000198462">
    <property type="component" value="Unassembled WGS sequence"/>
</dbReference>
<evidence type="ECO:0000256" key="1">
    <source>
        <dbReference type="SAM" id="MobiDB-lite"/>
    </source>
</evidence>
<feature type="compositionally biased region" description="Pro residues" evidence="1">
    <location>
        <begin position="151"/>
        <end position="165"/>
    </location>
</feature>
<dbReference type="AlphaFoldDB" id="A0A219B6A0"/>